<dbReference type="GO" id="GO:0006355">
    <property type="term" value="P:regulation of DNA-templated transcription"/>
    <property type="evidence" value="ECO:0007669"/>
    <property type="project" value="InterPro"/>
</dbReference>
<dbReference type="InterPro" id="IPR004358">
    <property type="entry name" value="Sig_transdc_His_kin-like_C"/>
</dbReference>
<dbReference type="Gene3D" id="3.40.50.2300">
    <property type="match status" value="1"/>
</dbReference>
<dbReference type="GO" id="GO:0000155">
    <property type="term" value="F:phosphorelay sensor kinase activity"/>
    <property type="evidence" value="ECO:0007669"/>
    <property type="project" value="InterPro"/>
</dbReference>
<feature type="domain" description="Response regulatory" evidence="9">
    <location>
        <begin position="825"/>
        <end position="942"/>
    </location>
</feature>
<feature type="domain" description="PAS" evidence="10">
    <location>
        <begin position="436"/>
        <end position="481"/>
    </location>
</feature>
<dbReference type="PANTHER" id="PTHR43047:SF72">
    <property type="entry name" value="OSMOSENSING HISTIDINE PROTEIN KINASE SLN1"/>
    <property type="match status" value="1"/>
</dbReference>
<dbReference type="Pfam" id="PF00072">
    <property type="entry name" value="Response_reg"/>
    <property type="match status" value="1"/>
</dbReference>
<dbReference type="InterPro" id="IPR000014">
    <property type="entry name" value="PAS"/>
</dbReference>
<keyword evidence="4" id="KW-0808">Transferase</keyword>
<dbReference type="GO" id="GO:0005886">
    <property type="term" value="C:plasma membrane"/>
    <property type="evidence" value="ECO:0007669"/>
    <property type="project" value="TreeGrafter"/>
</dbReference>
<dbReference type="CDD" id="cd00082">
    <property type="entry name" value="HisKA"/>
    <property type="match status" value="1"/>
</dbReference>
<evidence type="ECO:0000313" key="13">
    <source>
        <dbReference type="Proteomes" id="UP000587070"/>
    </source>
</evidence>
<dbReference type="PROSITE" id="PS50112">
    <property type="entry name" value="PAS"/>
    <property type="match status" value="2"/>
</dbReference>
<dbReference type="SMART" id="SM00388">
    <property type="entry name" value="HisKA"/>
    <property type="match status" value="1"/>
</dbReference>
<evidence type="ECO:0000256" key="3">
    <source>
        <dbReference type="ARBA" id="ARBA00022553"/>
    </source>
</evidence>
<dbReference type="InterPro" id="IPR011006">
    <property type="entry name" value="CheY-like_superfamily"/>
</dbReference>
<dbReference type="PROSITE" id="PS50109">
    <property type="entry name" value="HIS_KIN"/>
    <property type="match status" value="1"/>
</dbReference>
<dbReference type="Proteomes" id="UP000587070">
    <property type="component" value="Unassembled WGS sequence"/>
</dbReference>
<dbReference type="Pfam" id="PF00989">
    <property type="entry name" value="PAS"/>
    <property type="match status" value="1"/>
</dbReference>
<organism evidence="12 13">
    <name type="scientific">Rhodocyclus tenuis</name>
    <name type="common">Rhodospirillum tenue</name>
    <dbReference type="NCBI Taxonomy" id="1066"/>
    <lineage>
        <taxon>Bacteria</taxon>
        <taxon>Pseudomonadati</taxon>
        <taxon>Pseudomonadota</taxon>
        <taxon>Betaproteobacteria</taxon>
        <taxon>Rhodocyclales</taxon>
        <taxon>Rhodocyclaceae</taxon>
        <taxon>Rhodocyclus</taxon>
    </lineage>
</organism>
<dbReference type="SMART" id="SM00091">
    <property type="entry name" value="PAS"/>
    <property type="match status" value="3"/>
</dbReference>
<dbReference type="SUPFAM" id="SSF52172">
    <property type="entry name" value="CheY-like"/>
    <property type="match status" value="1"/>
</dbReference>
<proteinExistence type="predicted"/>
<evidence type="ECO:0000313" key="12">
    <source>
        <dbReference type="EMBL" id="MBB4247824.1"/>
    </source>
</evidence>
<dbReference type="Pfam" id="PF13426">
    <property type="entry name" value="PAS_9"/>
    <property type="match status" value="2"/>
</dbReference>
<dbReference type="Pfam" id="PF02518">
    <property type="entry name" value="HATPase_c"/>
    <property type="match status" value="1"/>
</dbReference>
<dbReference type="InterPro" id="IPR003594">
    <property type="entry name" value="HATPase_dom"/>
</dbReference>
<dbReference type="PRINTS" id="PR00344">
    <property type="entry name" value="BCTRLSENSOR"/>
</dbReference>
<dbReference type="AlphaFoldDB" id="A0A840G0T7"/>
<reference evidence="12 13" key="1">
    <citation type="submission" date="2020-08" db="EMBL/GenBank/DDBJ databases">
        <title>Genome sequencing of Purple Non-Sulfur Bacteria from various extreme environments.</title>
        <authorList>
            <person name="Mayer M."/>
        </authorList>
    </citation>
    <scope>NUCLEOTIDE SEQUENCE [LARGE SCALE GENOMIC DNA]</scope>
    <source>
        <strain evidence="12 13">2761</strain>
    </source>
</reference>
<dbReference type="NCBIfam" id="TIGR00229">
    <property type="entry name" value="sensory_box"/>
    <property type="match status" value="3"/>
</dbReference>
<feature type="domain" description="PAC" evidence="11">
    <location>
        <begin position="125"/>
        <end position="179"/>
    </location>
</feature>
<dbReference type="PANTHER" id="PTHR43047">
    <property type="entry name" value="TWO-COMPONENT HISTIDINE PROTEIN KINASE"/>
    <property type="match status" value="1"/>
</dbReference>
<evidence type="ECO:0000256" key="7">
    <source>
        <dbReference type="SAM" id="MobiDB-lite"/>
    </source>
</evidence>
<dbReference type="Gene3D" id="3.30.450.20">
    <property type="entry name" value="PAS domain"/>
    <property type="match status" value="4"/>
</dbReference>
<dbReference type="RefSeq" id="WP_153116786.1">
    <property type="nucleotide sequence ID" value="NZ_JACIGE010000007.1"/>
</dbReference>
<gene>
    <name evidence="12" type="ORF">GGD90_002209</name>
</gene>
<dbReference type="InterPro" id="IPR013767">
    <property type="entry name" value="PAS_fold"/>
</dbReference>
<dbReference type="InterPro" id="IPR036890">
    <property type="entry name" value="HATPase_C_sf"/>
</dbReference>
<dbReference type="GO" id="GO:0009927">
    <property type="term" value="F:histidine phosphotransfer kinase activity"/>
    <property type="evidence" value="ECO:0007669"/>
    <property type="project" value="TreeGrafter"/>
</dbReference>
<evidence type="ECO:0000256" key="4">
    <source>
        <dbReference type="ARBA" id="ARBA00022679"/>
    </source>
</evidence>
<dbReference type="SUPFAM" id="SSF55874">
    <property type="entry name" value="ATPase domain of HSP90 chaperone/DNA topoisomerase II/histidine kinase"/>
    <property type="match status" value="1"/>
</dbReference>
<evidence type="ECO:0000256" key="2">
    <source>
        <dbReference type="ARBA" id="ARBA00012438"/>
    </source>
</evidence>
<evidence type="ECO:0000256" key="1">
    <source>
        <dbReference type="ARBA" id="ARBA00000085"/>
    </source>
</evidence>
<dbReference type="InterPro" id="IPR005467">
    <property type="entry name" value="His_kinase_dom"/>
</dbReference>
<keyword evidence="3 6" id="KW-0597">Phosphoprotein</keyword>
<dbReference type="SMART" id="SM00086">
    <property type="entry name" value="PAC"/>
    <property type="match status" value="3"/>
</dbReference>
<dbReference type="InterPro" id="IPR035965">
    <property type="entry name" value="PAS-like_dom_sf"/>
</dbReference>
<evidence type="ECO:0000259" key="8">
    <source>
        <dbReference type="PROSITE" id="PS50109"/>
    </source>
</evidence>
<dbReference type="CDD" id="cd00130">
    <property type="entry name" value="PAS"/>
    <property type="match status" value="3"/>
</dbReference>
<dbReference type="PROSITE" id="PS50113">
    <property type="entry name" value="PAC"/>
    <property type="match status" value="2"/>
</dbReference>
<keyword evidence="5" id="KW-0418">Kinase</keyword>
<feature type="domain" description="PAC" evidence="11">
    <location>
        <begin position="260"/>
        <end position="313"/>
    </location>
</feature>
<dbReference type="Gene3D" id="3.30.565.10">
    <property type="entry name" value="Histidine kinase-like ATPase, C-terminal domain"/>
    <property type="match status" value="1"/>
</dbReference>
<dbReference type="Pfam" id="PF08448">
    <property type="entry name" value="PAS_4"/>
    <property type="match status" value="1"/>
</dbReference>
<dbReference type="PROSITE" id="PS50110">
    <property type="entry name" value="RESPONSE_REGULATORY"/>
    <property type="match status" value="1"/>
</dbReference>
<dbReference type="OrthoDB" id="8586880at2"/>
<dbReference type="SMART" id="SM00448">
    <property type="entry name" value="REC"/>
    <property type="match status" value="1"/>
</dbReference>
<dbReference type="InterPro" id="IPR000700">
    <property type="entry name" value="PAS-assoc_C"/>
</dbReference>
<comment type="catalytic activity">
    <reaction evidence="1">
        <text>ATP + protein L-histidine = ADP + protein N-phospho-L-histidine.</text>
        <dbReference type="EC" id="2.7.13.3"/>
    </reaction>
</comment>
<dbReference type="InterPro" id="IPR003661">
    <property type="entry name" value="HisK_dim/P_dom"/>
</dbReference>
<comment type="caution">
    <text evidence="12">The sequence shown here is derived from an EMBL/GenBank/DDBJ whole genome shotgun (WGS) entry which is preliminary data.</text>
</comment>
<name>A0A840G0T7_RHOTE</name>
<dbReference type="InterPro" id="IPR001789">
    <property type="entry name" value="Sig_transdc_resp-reg_receiver"/>
</dbReference>
<dbReference type="InterPro" id="IPR013656">
    <property type="entry name" value="PAS_4"/>
</dbReference>
<accession>A0A840G0T7</accession>
<dbReference type="SMART" id="SM00387">
    <property type="entry name" value="HATPase_c"/>
    <property type="match status" value="1"/>
</dbReference>
<feature type="region of interest" description="Disordered" evidence="7">
    <location>
        <begin position="1"/>
        <end position="22"/>
    </location>
</feature>
<dbReference type="InterPro" id="IPR036097">
    <property type="entry name" value="HisK_dim/P_sf"/>
</dbReference>
<feature type="modified residue" description="4-aspartylphosphate" evidence="6">
    <location>
        <position position="875"/>
    </location>
</feature>
<dbReference type="CDD" id="cd16922">
    <property type="entry name" value="HATPase_EvgS-ArcB-TorS-like"/>
    <property type="match status" value="1"/>
</dbReference>
<feature type="domain" description="PAS" evidence="10">
    <location>
        <begin position="180"/>
        <end position="238"/>
    </location>
</feature>
<dbReference type="Pfam" id="PF00512">
    <property type="entry name" value="HisKA"/>
    <property type="match status" value="1"/>
</dbReference>
<dbReference type="SUPFAM" id="SSF55785">
    <property type="entry name" value="PYP-like sensor domain (PAS domain)"/>
    <property type="match status" value="4"/>
</dbReference>
<dbReference type="Gene3D" id="1.10.287.130">
    <property type="match status" value="1"/>
</dbReference>
<feature type="domain" description="Histidine kinase" evidence="8">
    <location>
        <begin position="579"/>
        <end position="798"/>
    </location>
</feature>
<evidence type="ECO:0000259" key="10">
    <source>
        <dbReference type="PROSITE" id="PS50112"/>
    </source>
</evidence>
<dbReference type="EC" id="2.7.13.3" evidence="2"/>
<sequence>MNPPHPDAAQPGNDSPGSEAECCPANRLRRRFGASRPKASSYHRPRQKIAALQQNLQRLQAALADHAMVCITDLTGIIREANDKFCRASAYPRDELIGRHQSAGRSNKQPPEFFAALWATIADGQVWRGDLCRLAMDNAEYWLNATIIPLLGADGKVEKYLTIHTDITASRDAEQALAQSEARYRSLVAAVADGIILHRPDGQAIDCNPAAERILGLSREELLDQDSNDPRWNAIHPDGTPFSYDQRPTLAALLSGASQRDITMGVIRPDGRRIWLNLCAEPIFDPDNGRITASVTSLTDVTHYREDAASLRDSLLQLEALFKAIPDPLFEMDGEGRYYEQHFAHRDLWPAPFNDLRGRLVSEVFPAEVAAAVLAAIREAAETGTSYGHQVWLDGSRGKACFELSVARKSGGCDPAQQRFIVLSRDISERKRTEQELLVFRRVVECTDKAIRIADANGRIEYVNPAYENLLSYAATEVQGQDFSIGIAAAEKPLIAAITDSLNKGDNWSGHIRLRRKDGSEFVSLSTISAIFDQATGQLLHSFNMFVDYSDELARQEALQRAVAAANSANRAKSEFLSRMSHELRTPMNAIIGFGQLLEADDELSEDNRDNAHEILKAGKHLLGLINEVLDLAKVEAGEVELSLEAVDCAELLQDCCSLLRPIADKSGIALQPGTLTPAVVRADRIRLKQVLLNLLSNAIKYNRPEGHVRIRGDYQPGGVAGYLRLHVSDTGPGISVEQQAGLFQPFNRLGAEYGEIEGSGIGLVITRKLVILMGGSIGVDSRPGEGSDFWVQFPLDRLPADLQQQSLAALDDRDRGGAAGQLRSVLYIEDNPANLKLVAQIFARQPRIKLITASTPGSGLELARSRQPDLILLDINLPEMDGYKVLDILRQSETTRSIPVVALTANAMPEDVQRGRAAGFADYLTKPLDIPYFMKTVGKLLKKRVAS</sequence>
<evidence type="ECO:0000256" key="6">
    <source>
        <dbReference type="PROSITE-ProRule" id="PRU00169"/>
    </source>
</evidence>
<keyword evidence="13" id="KW-1185">Reference proteome</keyword>
<evidence type="ECO:0000256" key="5">
    <source>
        <dbReference type="ARBA" id="ARBA00022777"/>
    </source>
</evidence>
<dbReference type="SUPFAM" id="SSF47384">
    <property type="entry name" value="Homodimeric domain of signal transducing histidine kinase"/>
    <property type="match status" value="1"/>
</dbReference>
<evidence type="ECO:0000259" key="9">
    <source>
        <dbReference type="PROSITE" id="PS50110"/>
    </source>
</evidence>
<dbReference type="EMBL" id="JACIGE010000007">
    <property type="protein sequence ID" value="MBB4247824.1"/>
    <property type="molecule type" value="Genomic_DNA"/>
</dbReference>
<dbReference type="InterPro" id="IPR001610">
    <property type="entry name" value="PAC"/>
</dbReference>
<evidence type="ECO:0000259" key="11">
    <source>
        <dbReference type="PROSITE" id="PS50113"/>
    </source>
</evidence>
<protein>
    <recommendedName>
        <fullName evidence="2">histidine kinase</fullName>
        <ecNumber evidence="2">2.7.13.3</ecNumber>
    </recommendedName>
</protein>